<comment type="similarity">
    <text evidence="2">Belongs to the BRX family.</text>
</comment>
<gene>
    <name evidence="5" type="ORF">Prudu_008065</name>
</gene>
<dbReference type="InterPro" id="IPR013591">
    <property type="entry name" value="Brevis_radix_dom"/>
</dbReference>
<dbReference type="EMBL" id="AP019299">
    <property type="protein sequence ID" value="BBG98611.1"/>
    <property type="molecule type" value="Genomic_DNA"/>
</dbReference>
<reference evidence="5" key="1">
    <citation type="journal article" date="2019" name="Science">
        <title>Mutation of a bHLH transcription factor allowed almond domestication.</title>
        <authorList>
            <person name="Sanchez-Perez R."/>
            <person name="Pavan S."/>
            <person name="Mazzeo R."/>
            <person name="Moldovan C."/>
            <person name="Aiese Cigliano R."/>
            <person name="Del Cueto J."/>
            <person name="Ricciardi F."/>
            <person name="Lotti C."/>
            <person name="Ricciardi L."/>
            <person name="Dicenta F."/>
            <person name="Lopez-Marques R.L."/>
            <person name="Lindberg Moller B."/>
        </authorList>
    </citation>
    <scope>NUCLEOTIDE SEQUENCE</scope>
</reference>
<evidence type="ECO:0000256" key="1">
    <source>
        <dbReference type="ARBA" id="ARBA00004123"/>
    </source>
</evidence>
<dbReference type="PANTHER" id="PTHR46058">
    <property type="entry name" value="PROTEIN BREVIS RADIX-LIKE 1"/>
    <property type="match status" value="1"/>
</dbReference>
<protein>
    <submittedName>
        <fullName evidence="5">Protein Brevis radix-like 3</fullName>
    </submittedName>
</protein>
<dbReference type="PANTHER" id="PTHR46058:SF40">
    <property type="entry name" value="BRX DOMAIN-CONTAINING PROTEIN"/>
    <property type="match status" value="1"/>
</dbReference>
<dbReference type="GO" id="GO:0005634">
    <property type="term" value="C:nucleus"/>
    <property type="evidence" value="ECO:0007669"/>
    <property type="project" value="UniProtKB-SubCell"/>
</dbReference>
<evidence type="ECO:0000313" key="5">
    <source>
        <dbReference type="EMBL" id="BBG98611.1"/>
    </source>
</evidence>
<comment type="subcellular location">
    <subcellularLocation>
        <location evidence="1">Nucleus</location>
    </subcellularLocation>
</comment>
<keyword evidence="3" id="KW-0539">Nucleus</keyword>
<evidence type="ECO:0000256" key="2">
    <source>
        <dbReference type="ARBA" id="ARBA00009057"/>
    </source>
</evidence>
<name>A0A4Y1R3D6_PRUDU</name>
<organism evidence="5">
    <name type="scientific">Prunus dulcis</name>
    <name type="common">Almond</name>
    <name type="synonym">Amygdalus dulcis</name>
    <dbReference type="NCBI Taxonomy" id="3755"/>
    <lineage>
        <taxon>Eukaryota</taxon>
        <taxon>Viridiplantae</taxon>
        <taxon>Streptophyta</taxon>
        <taxon>Embryophyta</taxon>
        <taxon>Tracheophyta</taxon>
        <taxon>Spermatophyta</taxon>
        <taxon>Magnoliopsida</taxon>
        <taxon>eudicotyledons</taxon>
        <taxon>Gunneridae</taxon>
        <taxon>Pentapetalae</taxon>
        <taxon>rosids</taxon>
        <taxon>fabids</taxon>
        <taxon>Rosales</taxon>
        <taxon>Rosaceae</taxon>
        <taxon>Amygdaloideae</taxon>
        <taxon>Amygdaleae</taxon>
        <taxon>Prunus</taxon>
    </lineage>
</organism>
<evidence type="ECO:0000259" key="4">
    <source>
        <dbReference type="PROSITE" id="PS51514"/>
    </source>
</evidence>
<accession>A0A4Y1R3D6</accession>
<dbReference type="PROSITE" id="PS51514">
    <property type="entry name" value="BRX"/>
    <property type="match status" value="1"/>
</dbReference>
<proteinExistence type="inferred from homology"/>
<sequence length="220" mass="25260">MSAISLQRKCQIGSHKIHECQQKMEETWSLAREEAATCKAAHEIIKALALRSVPKMFSILQFCDHDYVRKVSAGRETNDVVAKIVPQLTPLNTDTSNRHLLPQVDSIPDTPIGFSDTPKSLYKRDTCLKKGRPEEDLHPAKTESQQRETKAVKLEWVEQYEPGVYITLVVLPSGQKGLKRVRFSRKKFADKDAERWWEANQGLVYQKYDIEEGYENSKEI</sequence>
<feature type="domain" description="BRX" evidence="4">
    <location>
        <begin position="154"/>
        <end position="209"/>
    </location>
</feature>
<dbReference type="AlphaFoldDB" id="A0A4Y1R3D6"/>
<dbReference type="InterPro" id="IPR044532">
    <property type="entry name" value="BRX-like"/>
</dbReference>
<evidence type="ECO:0000256" key="3">
    <source>
        <dbReference type="ARBA" id="ARBA00023242"/>
    </source>
</evidence>
<dbReference type="Pfam" id="PF08381">
    <property type="entry name" value="BRX"/>
    <property type="match status" value="1"/>
</dbReference>